<dbReference type="CDD" id="cd04164">
    <property type="entry name" value="trmE"/>
    <property type="match status" value="1"/>
</dbReference>
<dbReference type="Gene3D" id="3.40.50.300">
    <property type="entry name" value="P-loop containing nucleotide triphosphate hydrolases"/>
    <property type="match status" value="1"/>
</dbReference>
<dbReference type="Pfam" id="PF01926">
    <property type="entry name" value="MMR_HSR1"/>
    <property type="match status" value="1"/>
</dbReference>
<dbReference type="InterPro" id="IPR005225">
    <property type="entry name" value="Small_GTP-bd"/>
</dbReference>
<evidence type="ECO:0000256" key="1">
    <source>
        <dbReference type="ARBA" id="ARBA00004173"/>
    </source>
</evidence>
<dbReference type="InterPro" id="IPR027266">
    <property type="entry name" value="TrmE/GcvT-like"/>
</dbReference>
<evidence type="ECO:0000256" key="3">
    <source>
        <dbReference type="ARBA" id="ARBA00022694"/>
    </source>
</evidence>
<dbReference type="CDD" id="cd14858">
    <property type="entry name" value="TrmE_N"/>
    <property type="match status" value="1"/>
</dbReference>
<dbReference type="Pfam" id="PF10396">
    <property type="entry name" value="TrmE_N"/>
    <property type="match status" value="1"/>
</dbReference>
<keyword evidence="5" id="KW-0342">GTP-binding</keyword>
<protein>
    <recommendedName>
        <fullName evidence="10">TrmE-type G domain-containing protein</fullName>
    </recommendedName>
</protein>
<dbReference type="HAMAP" id="MF_00379">
    <property type="entry name" value="GTPase_MnmE"/>
    <property type="match status" value="1"/>
</dbReference>
<sequence length="426" mass="47073">MSTIFALSSGALPAALAVFRISGPRSKEALLQMSKKKIWKPRYMHYTKIYDIRGEMFDSAMAVYLPGPRTFTGEDTAEVFLHGSTAIVDRMNETLSSLPGLRHASAGEFTKRALVNGKLNVHEMNALGALLQSTTPRQLEQATRALSDGDWLHRRITLIRAKLAVFADFGEDVQSDPKEIRKDIEDLLIEIKEKRRKGIGGERVRKGMRIVMVGKPNAGKSSLFNRLCGIERAIVSSVPGTTRDSLDINRVIGGINVTIVDTAGIRDSLDMNPIEKDGIKRTFKLMNEADLILAVIDSSSEDRDILSLIPPHIPRIEIFNKADLIPNIPPTGQFPVKMYTIATAPTGCDSLEKKLEETILELCPHNSELTLSAGIAEVEKLVEECLSHDDIGLVNEILQMASEAWGKSETNEELLNNILKNFCIGK</sequence>
<comment type="subcellular location">
    <subcellularLocation>
        <location evidence="1">Mitochondrion</location>
    </subcellularLocation>
</comment>
<organism evidence="8 9">
    <name type="scientific">Pristionchus mayeri</name>
    <dbReference type="NCBI Taxonomy" id="1317129"/>
    <lineage>
        <taxon>Eukaryota</taxon>
        <taxon>Metazoa</taxon>
        <taxon>Ecdysozoa</taxon>
        <taxon>Nematoda</taxon>
        <taxon>Chromadorea</taxon>
        <taxon>Rhabditida</taxon>
        <taxon>Rhabditina</taxon>
        <taxon>Diplogasteromorpha</taxon>
        <taxon>Diplogasteroidea</taxon>
        <taxon>Neodiplogasteridae</taxon>
        <taxon>Pristionchus</taxon>
    </lineage>
</organism>
<keyword evidence="3" id="KW-0819">tRNA processing</keyword>
<dbReference type="NCBIfam" id="TIGR00231">
    <property type="entry name" value="small_GTP"/>
    <property type="match status" value="1"/>
</dbReference>
<dbReference type="InterPro" id="IPR027368">
    <property type="entry name" value="MnmE_dom2"/>
</dbReference>
<dbReference type="Gene3D" id="1.20.120.430">
    <property type="entry name" value="tRNA modification GTPase MnmE domain 2"/>
    <property type="match status" value="1"/>
</dbReference>
<dbReference type="PANTHER" id="PTHR42714">
    <property type="entry name" value="TRNA MODIFICATION GTPASE GTPBP3"/>
    <property type="match status" value="1"/>
</dbReference>
<evidence type="ECO:0000313" key="9">
    <source>
        <dbReference type="Proteomes" id="UP001328107"/>
    </source>
</evidence>
<accession>A0AAN5CYT3</accession>
<keyword evidence="9" id="KW-1185">Reference proteome</keyword>
<dbReference type="AlphaFoldDB" id="A0AAN5CYT3"/>
<dbReference type="GO" id="GO:0003924">
    <property type="term" value="F:GTPase activity"/>
    <property type="evidence" value="ECO:0007669"/>
    <property type="project" value="InterPro"/>
</dbReference>
<dbReference type="InterPro" id="IPR004520">
    <property type="entry name" value="GTPase_MnmE"/>
</dbReference>
<evidence type="ECO:0000313" key="8">
    <source>
        <dbReference type="EMBL" id="GMR53541.1"/>
    </source>
</evidence>
<evidence type="ECO:0008006" key="10">
    <source>
        <dbReference type="Google" id="ProtNLM"/>
    </source>
</evidence>
<evidence type="ECO:0000256" key="5">
    <source>
        <dbReference type="ARBA" id="ARBA00023134"/>
    </source>
</evidence>
<dbReference type="SUPFAM" id="SSF52540">
    <property type="entry name" value="P-loop containing nucleoside triphosphate hydrolases"/>
    <property type="match status" value="1"/>
</dbReference>
<feature type="domain" description="G" evidence="6">
    <location>
        <begin position="209"/>
        <end position="321"/>
    </location>
</feature>
<dbReference type="GO" id="GO:0005525">
    <property type="term" value="F:GTP binding"/>
    <property type="evidence" value="ECO:0007669"/>
    <property type="project" value="UniProtKB-KW"/>
</dbReference>
<evidence type="ECO:0000256" key="4">
    <source>
        <dbReference type="ARBA" id="ARBA00022741"/>
    </source>
</evidence>
<reference evidence="9" key="1">
    <citation type="submission" date="2022-10" db="EMBL/GenBank/DDBJ databases">
        <title>Genome assembly of Pristionchus species.</title>
        <authorList>
            <person name="Yoshida K."/>
            <person name="Sommer R.J."/>
        </authorList>
    </citation>
    <scope>NUCLEOTIDE SEQUENCE [LARGE SCALE GENOMIC DNA]</scope>
    <source>
        <strain evidence="9">RS5460</strain>
    </source>
</reference>
<dbReference type="InterPro" id="IPR006073">
    <property type="entry name" value="GTP-bd"/>
</dbReference>
<evidence type="ECO:0000259" key="7">
    <source>
        <dbReference type="Pfam" id="PF10396"/>
    </source>
</evidence>
<feature type="domain" description="GTP-binding protein TrmE N-terminal" evidence="7">
    <location>
        <begin position="3"/>
        <end position="118"/>
    </location>
</feature>
<dbReference type="Proteomes" id="UP001328107">
    <property type="component" value="Unassembled WGS sequence"/>
</dbReference>
<proteinExistence type="inferred from homology"/>
<evidence type="ECO:0000259" key="6">
    <source>
        <dbReference type="Pfam" id="PF01926"/>
    </source>
</evidence>
<dbReference type="PANTHER" id="PTHR42714:SF2">
    <property type="entry name" value="TRNA MODIFICATION GTPASE GTPBP3, MITOCHONDRIAL"/>
    <property type="match status" value="1"/>
</dbReference>
<dbReference type="InterPro" id="IPR031168">
    <property type="entry name" value="G_TrmE"/>
</dbReference>
<comment type="caution">
    <text evidence="8">The sequence shown here is derived from an EMBL/GenBank/DDBJ whole genome shotgun (WGS) entry which is preliminary data.</text>
</comment>
<dbReference type="EMBL" id="BTRK01000005">
    <property type="protein sequence ID" value="GMR53541.1"/>
    <property type="molecule type" value="Genomic_DNA"/>
</dbReference>
<dbReference type="InterPro" id="IPR018948">
    <property type="entry name" value="GTP-bd_TrmE_N"/>
</dbReference>
<dbReference type="GO" id="GO:0002098">
    <property type="term" value="P:tRNA wobble uridine modification"/>
    <property type="evidence" value="ECO:0007669"/>
    <property type="project" value="TreeGrafter"/>
</dbReference>
<name>A0AAN5CYT3_9BILA</name>
<dbReference type="FunFam" id="3.30.1360.120:FF:000007">
    <property type="entry name" value="tRNA modification GTPase GTPBP3, mitochondrial"/>
    <property type="match status" value="1"/>
</dbReference>
<keyword evidence="4" id="KW-0547">Nucleotide-binding</keyword>
<dbReference type="InterPro" id="IPR027417">
    <property type="entry name" value="P-loop_NTPase"/>
</dbReference>
<evidence type="ECO:0000256" key="2">
    <source>
        <dbReference type="ARBA" id="ARBA00011043"/>
    </source>
</evidence>
<dbReference type="Gene3D" id="3.30.1360.120">
    <property type="entry name" value="Probable tRNA modification gtpase trme, domain 1"/>
    <property type="match status" value="1"/>
</dbReference>
<dbReference type="GO" id="GO:0030488">
    <property type="term" value="P:tRNA methylation"/>
    <property type="evidence" value="ECO:0007669"/>
    <property type="project" value="TreeGrafter"/>
</dbReference>
<gene>
    <name evidence="8" type="ORF">PMAYCL1PPCAC_23736</name>
</gene>
<comment type="similarity">
    <text evidence="2">Belongs to the TRAFAC class TrmE-Era-EngA-EngB-Septin-like GTPase superfamily. TrmE GTPase family.</text>
</comment>
<dbReference type="GO" id="GO:0005739">
    <property type="term" value="C:mitochondrion"/>
    <property type="evidence" value="ECO:0007669"/>
    <property type="project" value="UniProtKB-SubCell"/>
</dbReference>